<evidence type="ECO:0000256" key="9">
    <source>
        <dbReference type="ARBA" id="ARBA00031593"/>
    </source>
</evidence>
<dbReference type="InterPro" id="IPR038888">
    <property type="entry name" value="CFAP36"/>
</dbReference>
<accession>A0AA35TZG9</accession>
<evidence type="ECO:0000256" key="2">
    <source>
        <dbReference type="ARBA" id="ARBA00004496"/>
    </source>
</evidence>
<dbReference type="Pfam" id="PF11527">
    <property type="entry name" value="ARL2_Bind_BART"/>
    <property type="match status" value="1"/>
</dbReference>
<keyword evidence="5" id="KW-0963">Cytoplasm</keyword>
<dbReference type="Proteomes" id="UP001174909">
    <property type="component" value="Unassembled WGS sequence"/>
</dbReference>
<evidence type="ECO:0000256" key="5">
    <source>
        <dbReference type="ARBA" id="ARBA00022490"/>
    </source>
</evidence>
<keyword evidence="7" id="KW-0969">Cilium</keyword>
<dbReference type="EMBL" id="CASHTH010004313">
    <property type="protein sequence ID" value="CAI8055866.1"/>
    <property type="molecule type" value="Genomic_DNA"/>
</dbReference>
<evidence type="ECO:0000256" key="1">
    <source>
        <dbReference type="ARBA" id="ARBA00004138"/>
    </source>
</evidence>
<dbReference type="InterPro" id="IPR042541">
    <property type="entry name" value="BART_sf"/>
</dbReference>
<protein>
    <recommendedName>
        <fullName evidence="4">Cilia- and flagella-associated protein 36</fullName>
    </recommendedName>
    <alternativeName>
        <fullName evidence="9">Coiled-coil domain-containing protein 104</fullName>
    </alternativeName>
</protein>
<gene>
    <name evidence="11" type="ORF">GBAR_LOCUS30458</name>
</gene>
<evidence type="ECO:0000256" key="6">
    <source>
        <dbReference type="ARBA" id="ARBA00023054"/>
    </source>
</evidence>
<comment type="caution">
    <text evidence="11">The sequence shown here is derived from an EMBL/GenBank/DDBJ whole genome shotgun (WGS) entry which is preliminary data.</text>
</comment>
<evidence type="ECO:0000256" key="8">
    <source>
        <dbReference type="ARBA" id="ARBA00023273"/>
    </source>
</evidence>
<evidence type="ECO:0000256" key="7">
    <source>
        <dbReference type="ARBA" id="ARBA00023069"/>
    </source>
</evidence>
<keyword evidence="6" id="KW-0175">Coiled coil</keyword>
<dbReference type="AlphaFoldDB" id="A0AA35TZG9"/>
<sequence length="192" mass="21936">MDDWVLDSLVGFLKSPTWSLAVGGFTDKNCVVFDPGEENKFSYTDIHREYQKLVEGLLEKFTAELGISGDQFTHACSLLQTSKAGQENEDLFEQVLAADDFLKFKENMVRRNIDLELQALTLLQKQMGHSPNVYDKGSVSRDTGAIGNSRKILEEEEERLLEEVVKQSEAQYQLQRSLDDEELQRLIEQAKR</sequence>
<evidence type="ECO:0000256" key="3">
    <source>
        <dbReference type="ARBA" id="ARBA00007460"/>
    </source>
</evidence>
<evidence type="ECO:0000313" key="11">
    <source>
        <dbReference type="EMBL" id="CAI8055866.1"/>
    </source>
</evidence>
<dbReference type="GO" id="GO:0005930">
    <property type="term" value="C:axoneme"/>
    <property type="evidence" value="ECO:0007669"/>
    <property type="project" value="TreeGrafter"/>
</dbReference>
<name>A0AA35TZG9_GEOBA</name>
<dbReference type="Gene3D" id="1.20.1520.10">
    <property type="entry name" value="ADP-ribosylation factor-like 2-binding protein, domain"/>
    <property type="match status" value="1"/>
</dbReference>
<organism evidence="11 12">
    <name type="scientific">Geodia barretti</name>
    <name type="common">Barrett's horny sponge</name>
    <dbReference type="NCBI Taxonomy" id="519541"/>
    <lineage>
        <taxon>Eukaryota</taxon>
        <taxon>Metazoa</taxon>
        <taxon>Porifera</taxon>
        <taxon>Demospongiae</taxon>
        <taxon>Heteroscleromorpha</taxon>
        <taxon>Tetractinellida</taxon>
        <taxon>Astrophorina</taxon>
        <taxon>Geodiidae</taxon>
        <taxon>Geodia</taxon>
    </lineage>
</organism>
<comment type="subcellular location">
    <subcellularLocation>
        <location evidence="1">Cell projection</location>
        <location evidence="1">Cilium</location>
    </subcellularLocation>
    <subcellularLocation>
        <location evidence="2">Cytoplasm</location>
    </subcellularLocation>
</comment>
<keyword evidence="8" id="KW-0966">Cell projection</keyword>
<keyword evidence="12" id="KW-1185">Reference proteome</keyword>
<evidence type="ECO:0000256" key="4">
    <source>
        <dbReference type="ARBA" id="ARBA00021815"/>
    </source>
</evidence>
<proteinExistence type="inferred from homology"/>
<feature type="non-terminal residue" evidence="11">
    <location>
        <position position="192"/>
    </location>
</feature>
<dbReference type="PANTHER" id="PTHR21532">
    <property type="entry name" value="PHOSPHODIESTERASE HL"/>
    <property type="match status" value="1"/>
</dbReference>
<dbReference type="PANTHER" id="PTHR21532:SF0">
    <property type="entry name" value="CILIA- AND FLAGELLA-ASSOCIATED PROTEIN 36"/>
    <property type="match status" value="1"/>
</dbReference>
<dbReference type="InterPro" id="IPR023379">
    <property type="entry name" value="BART_dom"/>
</dbReference>
<dbReference type="GO" id="GO:0097546">
    <property type="term" value="C:ciliary base"/>
    <property type="evidence" value="ECO:0007669"/>
    <property type="project" value="TreeGrafter"/>
</dbReference>
<comment type="similarity">
    <text evidence="3">Belongs to the CFAP36 family.</text>
</comment>
<feature type="domain" description="BART" evidence="10">
    <location>
        <begin position="2"/>
        <end position="116"/>
    </location>
</feature>
<evidence type="ECO:0000259" key="10">
    <source>
        <dbReference type="Pfam" id="PF11527"/>
    </source>
</evidence>
<keyword evidence="11" id="KW-0282">Flagellum</keyword>
<reference evidence="11" key="1">
    <citation type="submission" date="2023-03" db="EMBL/GenBank/DDBJ databases">
        <authorList>
            <person name="Steffen K."/>
            <person name="Cardenas P."/>
        </authorList>
    </citation>
    <scope>NUCLEOTIDE SEQUENCE</scope>
</reference>
<evidence type="ECO:0000313" key="12">
    <source>
        <dbReference type="Proteomes" id="UP001174909"/>
    </source>
</evidence>